<feature type="domain" description="Reverse transcriptase" evidence="9">
    <location>
        <begin position="546"/>
        <end position="648"/>
    </location>
</feature>
<gene>
    <name evidence="11" type="ORF">Sradi_6665800</name>
</gene>
<dbReference type="Pfam" id="PF01107">
    <property type="entry name" value="MP"/>
    <property type="match status" value="1"/>
</dbReference>
<dbReference type="PANTHER" id="PTHR33064:SF37">
    <property type="entry name" value="RIBONUCLEASE H"/>
    <property type="match status" value="1"/>
</dbReference>
<comment type="caution">
    <text evidence="11">The sequence shown here is derived from an EMBL/GenBank/DDBJ whole genome shotgun (WGS) entry which is preliminary data.</text>
</comment>
<keyword evidence="2" id="KW-0808">Transferase</keyword>
<keyword evidence="4" id="KW-0540">Nuclease</keyword>
<evidence type="ECO:0000259" key="10">
    <source>
        <dbReference type="Pfam" id="PF17917"/>
    </source>
</evidence>
<evidence type="ECO:0000256" key="1">
    <source>
        <dbReference type="ARBA" id="ARBA00022670"/>
    </source>
</evidence>
<sequence>MTVSNKTMERIMRQDSNLSPYDGFRIGGIGKVLNQIGLNQRKHHIIYKVSLGEFAIPMEFTGNVMEMQLIPKEEILEELSRLREEISVTMKWIHIGTIEVVIKATFKEGIDSKIHLSIMDRRINNLRDGCLGTMIEYIEIPRIFKEFAKVMAPDPIRIPRIGGVDIVIKDHPVLDRTMSSRTEFSSRMSFSEDRIIGYKGKEKDLARVLTPQEIRIDNVKLKCPEGWKEIQVIFDITKNENFFPCDDLYHLQQPVIGRYEGMLEIAGHEFLVAGIAGRENGSMTLGLSFLEDHKPWGRKGNAYIDSGSGICTAKSGVFPKEARETLPVIAGRDFSQKILILNTGIREAKIMIGGAFGTPWFRVKTPPIYFRDTGADILVLRREKAFNRIMPINFRSKRGDVDAKLTHPKMKDKRKFGKVLLSFRQQGLIESDSSYKESGEEIKNLKAALEELKTMDISEESKLSLENVKRIIQINFSENPLAWWDRNKIEATLKIKEECKYEYVRYKPIQMNMEDKKDMQIIIKEHINLGLIEPGISAYSSPGFLIKMESESKKFTAFSTPQGQYIWNVLPMGLANAPQIFQRKMDNLSKDYFEFMFVYIDDILIASKNMKEHINHLEIFSDACHKEGLVLSEKKATIVVNKIKFLGILIDEAGIELQEHIVEKIRNFPDILKDKKQLQSFLGVVNFAGIFIKDLAKYRKDFRPLLKETESSKWKWEEIHTQRVRELKQVCNNLPKLAIPQDKNELVVYTDANDYRWAAVLMRKTTTGEEPCRYTGGLFTEQQAKVWHINEKEFFTVWKAFKKWPLFLLAKEFTLKVDNTNVKAFLKNKLESKIEKARIIRWQAECQYYCYNIVVIKSHENVLADFLTRDGGL</sequence>
<evidence type="ECO:0000256" key="2">
    <source>
        <dbReference type="ARBA" id="ARBA00022679"/>
    </source>
</evidence>
<dbReference type="InterPro" id="IPR000477">
    <property type="entry name" value="RT_dom"/>
</dbReference>
<evidence type="ECO:0000256" key="7">
    <source>
        <dbReference type="ARBA" id="ARBA00022801"/>
    </source>
</evidence>
<evidence type="ECO:0000256" key="8">
    <source>
        <dbReference type="ARBA" id="ARBA00022918"/>
    </source>
</evidence>
<dbReference type="GO" id="GO:0004190">
    <property type="term" value="F:aspartic-type endopeptidase activity"/>
    <property type="evidence" value="ECO:0007669"/>
    <property type="project" value="UniProtKB-KW"/>
</dbReference>
<dbReference type="InterPro" id="IPR043502">
    <property type="entry name" value="DNA/RNA_pol_sf"/>
</dbReference>
<name>A0AAW2JPV6_SESRA</name>
<dbReference type="FunFam" id="3.30.70.270:FF:000003">
    <property type="entry name" value="Transposon Ty3-G Gag-Pol polyprotein"/>
    <property type="match status" value="1"/>
</dbReference>
<keyword evidence="3" id="KW-0548">Nucleotidyltransferase</keyword>
<protein>
    <submittedName>
        <fullName evidence="11">Enzymatic polyprotein</fullName>
    </submittedName>
</protein>
<evidence type="ECO:0000256" key="3">
    <source>
        <dbReference type="ARBA" id="ARBA00022695"/>
    </source>
</evidence>
<dbReference type="Pfam" id="PF17917">
    <property type="entry name" value="RT_RNaseH"/>
    <property type="match status" value="1"/>
</dbReference>
<keyword evidence="6" id="KW-0255">Endonuclease</keyword>
<evidence type="ECO:0000256" key="6">
    <source>
        <dbReference type="ARBA" id="ARBA00022759"/>
    </source>
</evidence>
<keyword evidence="1" id="KW-0645">Protease</keyword>
<accession>A0AAW2JPV6</accession>
<evidence type="ECO:0000259" key="9">
    <source>
        <dbReference type="Pfam" id="PF00078"/>
    </source>
</evidence>
<dbReference type="EMBL" id="JACGWJ010000032">
    <property type="protein sequence ID" value="KAL0296137.1"/>
    <property type="molecule type" value="Genomic_DNA"/>
</dbReference>
<dbReference type="GO" id="GO:0003964">
    <property type="term" value="F:RNA-directed DNA polymerase activity"/>
    <property type="evidence" value="ECO:0007669"/>
    <property type="project" value="UniProtKB-KW"/>
</dbReference>
<organism evidence="11">
    <name type="scientific">Sesamum radiatum</name>
    <name type="common">Black benniseed</name>
    <dbReference type="NCBI Taxonomy" id="300843"/>
    <lineage>
        <taxon>Eukaryota</taxon>
        <taxon>Viridiplantae</taxon>
        <taxon>Streptophyta</taxon>
        <taxon>Embryophyta</taxon>
        <taxon>Tracheophyta</taxon>
        <taxon>Spermatophyta</taxon>
        <taxon>Magnoliopsida</taxon>
        <taxon>eudicotyledons</taxon>
        <taxon>Gunneridae</taxon>
        <taxon>Pentapetalae</taxon>
        <taxon>asterids</taxon>
        <taxon>lamiids</taxon>
        <taxon>Lamiales</taxon>
        <taxon>Pedaliaceae</taxon>
        <taxon>Sesamum</taxon>
    </lineage>
</organism>
<dbReference type="Gene3D" id="3.10.10.10">
    <property type="entry name" value="HIV Type 1 Reverse Transcriptase, subunit A, domain 1"/>
    <property type="match status" value="1"/>
</dbReference>
<reference evidence="11" key="2">
    <citation type="journal article" date="2024" name="Plant">
        <title>Genomic evolution and insights into agronomic trait innovations of Sesamum species.</title>
        <authorList>
            <person name="Miao H."/>
            <person name="Wang L."/>
            <person name="Qu L."/>
            <person name="Liu H."/>
            <person name="Sun Y."/>
            <person name="Le M."/>
            <person name="Wang Q."/>
            <person name="Wei S."/>
            <person name="Zheng Y."/>
            <person name="Lin W."/>
            <person name="Duan Y."/>
            <person name="Cao H."/>
            <person name="Xiong S."/>
            <person name="Wang X."/>
            <person name="Wei L."/>
            <person name="Li C."/>
            <person name="Ma Q."/>
            <person name="Ju M."/>
            <person name="Zhao R."/>
            <person name="Li G."/>
            <person name="Mu C."/>
            <person name="Tian Q."/>
            <person name="Mei H."/>
            <person name="Zhang T."/>
            <person name="Gao T."/>
            <person name="Zhang H."/>
        </authorList>
    </citation>
    <scope>NUCLEOTIDE SEQUENCE</scope>
    <source>
        <strain evidence="11">G02</strain>
    </source>
</reference>
<reference evidence="11" key="1">
    <citation type="submission" date="2020-06" db="EMBL/GenBank/DDBJ databases">
        <authorList>
            <person name="Li T."/>
            <person name="Hu X."/>
            <person name="Zhang T."/>
            <person name="Song X."/>
            <person name="Zhang H."/>
            <person name="Dai N."/>
            <person name="Sheng W."/>
            <person name="Hou X."/>
            <person name="Wei L."/>
        </authorList>
    </citation>
    <scope>NUCLEOTIDE SEQUENCE</scope>
    <source>
        <strain evidence="11">G02</strain>
        <tissue evidence="11">Leaf</tissue>
    </source>
</reference>
<proteinExistence type="predicted"/>
<dbReference type="GO" id="GO:0006508">
    <property type="term" value="P:proteolysis"/>
    <property type="evidence" value="ECO:0007669"/>
    <property type="project" value="UniProtKB-KW"/>
</dbReference>
<keyword evidence="7" id="KW-0378">Hydrolase</keyword>
<feature type="domain" description="Reverse transcriptase RNase H-like" evidence="10">
    <location>
        <begin position="743"/>
        <end position="849"/>
    </location>
</feature>
<dbReference type="CDD" id="cd01647">
    <property type="entry name" value="RT_LTR"/>
    <property type="match status" value="1"/>
</dbReference>
<evidence type="ECO:0000256" key="4">
    <source>
        <dbReference type="ARBA" id="ARBA00022722"/>
    </source>
</evidence>
<dbReference type="SUPFAM" id="SSF56672">
    <property type="entry name" value="DNA/RNA polymerases"/>
    <property type="match status" value="1"/>
</dbReference>
<keyword evidence="5" id="KW-0064">Aspartyl protease</keyword>
<evidence type="ECO:0000256" key="5">
    <source>
        <dbReference type="ARBA" id="ARBA00022750"/>
    </source>
</evidence>
<dbReference type="InterPro" id="IPR028919">
    <property type="entry name" value="Viral_movement"/>
</dbReference>
<dbReference type="InterPro" id="IPR051320">
    <property type="entry name" value="Viral_Replic_Matur_Polypro"/>
</dbReference>
<dbReference type="AlphaFoldDB" id="A0AAW2JPV6"/>
<dbReference type="Gene3D" id="3.30.70.270">
    <property type="match status" value="2"/>
</dbReference>
<dbReference type="InterPro" id="IPR041373">
    <property type="entry name" value="RT_RNaseH"/>
</dbReference>
<dbReference type="InterPro" id="IPR043128">
    <property type="entry name" value="Rev_trsase/Diguanyl_cyclase"/>
</dbReference>
<keyword evidence="8" id="KW-0695">RNA-directed DNA polymerase</keyword>
<dbReference type="PANTHER" id="PTHR33064">
    <property type="entry name" value="POL PROTEIN"/>
    <property type="match status" value="1"/>
</dbReference>
<dbReference type="GO" id="GO:0004519">
    <property type="term" value="F:endonuclease activity"/>
    <property type="evidence" value="ECO:0007669"/>
    <property type="project" value="UniProtKB-KW"/>
</dbReference>
<dbReference type="Pfam" id="PF00078">
    <property type="entry name" value="RVT_1"/>
    <property type="match status" value="1"/>
</dbReference>
<evidence type="ECO:0000313" key="11">
    <source>
        <dbReference type="EMBL" id="KAL0296137.1"/>
    </source>
</evidence>